<protein>
    <submittedName>
        <fullName evidence="1">Uncharacterized protein</fullName>
    </submittedName>
</protein>
<dbReference type="OrthoDB" id="6450755at2759"/>
<organism evidence="1 2">
    <name type="scientific">Araneus ventricosus</name>
    <name type="common">Orbweaver spider</name>
    <name type="synonym">Epeira ventricosa</name>
    <dbReference type="NCBI Taxonomy" id="182803"/>
    <lineage>
        <taxon>Eukaryota</taxon>
        <taxon>Metazoa</taxon>
        <taxon>Ecdysozoa</taxon>
        <taxon>Arthropoda</taxon>
        <taxon>Chelicerata</taxon>
        <taxon>Arachnida</taxon>
        <taxon>Araneae</taxon>
        <taxon>Araneomorphae</taxon>
        <taxon>Entelegynae</taxon>
        <taxon>Araneoidea</taxon>
        <taxon>Araneidae</taxon>
        <taxon>Araneus</taxon>
    </lineage>
</organism>
<accession>A0A4Y2X7W9</accession>
<reference evidence="1 2" key="1">
    <citation type="journal article" date="2019" name="Sci. Rep.">
        <title>Orb-weaving spider Araneus ventricosus genome elucidates the spidroin gene catalogue.</title>
        <authorList>
            <person name="Kono N."/>
            <person name="Nakamura H."/>
            <person name="Ohtoshi R."/>
            <person name="Moran D.A.P."/>
            <person name="Shinohara A."/>
            <person name="Yoshida Y."/>
            <person name="Fujiwara M."/>
            <person name="Mori M."/>
            <person name="Tomita M."/>
            <person name="Arakawa K."/>
        </authorList>
    </citation>
    <scope>NUCLEOTIDE SEQUENCE [LARGE SCALE GENOMIC DNA]</scope>
</reference>
<evidence type="ECO:0000313" key="1">
    <source>
        <dbReference type="EMBL" id="GBO45681.1"/>
    </source>
</evidence>
<gene>
    <name evidence="1" type="ORF">AVEN_244775_1</name>
</gene>
<name>A0A4Y2X7W9_ARAVE</name>
<comment type="caution">
    <text evidence="1">The sequence shown here is derived from an EMBL/GenBank/DDBJ whole genome shotgun (WGS) entry which is preliminary data.</text>
</comment>
<dbReference type="Proteomes" id="UP000499080">
    <property type="component" value="Unassembled WGS sequence"/>
</dbReference>
<evidence type="ECO:0000313" key="2">
    <source>
        <dbReference type="Proteomes" id="UP000499080"/>
    </source>
</evidence>
<proteinExistence type="predicted"/>
<keyword evidence="2" id="KW-1185">Reference proteome</keyword>
<dbReference type="AlphaFoldDB" id="A0A4Y2X7W9"/>
<dbReference type="EMBL" id="BGPR01072876">
    <property type="protein sequence ID" value="GBO45681.1"/>
    <property type="molecule type" value="Genomic_DNA"/>
</dbReference>
<sequence>MPGKKPRFFDILGDAKEFVIYHTWPDKYLWQMNFFDVLRRRTEEYRKQQLFCLWITYMPFVVIVKAEAVKVTGETICWDLSPNNVGAFLGLVRDGLVLRYQVAGLKQYSPEDPLSMWTWCTPNLMSCAKHPWRGLY</sequence>